<dbReference type="InterPro" id="IPR009057">
    <property type="entry name" value="Homeodomain-like_sf"/>
</dbReference>
<keyword evidence="3" id="KW-0539">Nucleus</keyword>
<dbReference type="PANTHER" id="PTHR19303">
    <property type="entry name" value="TRANSPOSON"/>
    <property type="match status" value="1"/>
</dbReference>
<evidence type="ECO:0000256" key="2">
    <source>
        <dbReference type="ARBA" id="ARBA00023125"/>
    </source>
</evidence>
<dbReference type="Pfam" id="PF04218">
    <property type="entry name" value="CENP-B_N"/>
    <property type="match status" value="1"/>
</dbReference>
<dbReference type="GO" id="GO:0003677">
    <property type="term" value="F:DNA binding"/>
    <property type="evidence" value="ECO:0007669"/>
    <property type="project" value="UniProtKB-KW"/>
</dbReference>
<evidence type="ECO:0000256" key="1">
    <source>
        <dbReference type="ARBA" id="ARBA00004123"/>
    </source>
</evidence>
<dbReference type="InterPro" id="IPR050863">
    <property type="entry name" value="CenT-Element_Derived"/>
</dbReference>
<accession>A0A131Y284</accession>
<dbReference type="PANTHER" id="PTHR19303:SF73">
    <property type="entry name" value="PROTEIN PDC2"/>
    <property type="match status" value="1"/>
</dbReference>
<feature type="domain" description="HTH CENPB-type" evidence="4">
    <location>
        <begin position="74"/>
        <end position="145"/>
    </location>
</feature>
<dbReference type="InterPro" id="IPR006600">
    <property type="entry name" value="HTH_CenpB_DNA-bd_dom"/>
</dbReference>
<name>A0A131Y284_IXORI</name>
<dbReference type="EMBL" id="GEFM01002192">
    <property type="protein sequence ID" value="JAP73604.1"/>
    <property type="molecule type" value="mRNA"/>
</dbReference>
<reference evidence="5" key="1">
    <citation type="submission" date="2016-02" db="EMBL/GenBank/DDBJ databases">
        <title>RNAseq analyses of the midgut from blood- or serum-fed Ixodes ricinus ticks.</title>
        <authorList>
            <person name="Perner J."/>
            <person name="Provaznik J."/>
            <person name="Schrenkova J."/>
            <person name="Urbanova V."/>
            <person name="Ribeiro J.M."/>
            <person name="Kopacek P."/>
        </authorList>
    </citation>
    <scope>NUCLEOTIDE SEQUENCE</scope>
    <source>
        <tissue evidence="5">Gut</tissue>
    </source>
</reference>
<sequence length="244" mass="27078">MVSHASSLSSDKETRVAKRNSLTIETKLRMLSELKTGVVMKNVARKYRIANSTLSTIIKNADRLRENSASGLGKRKRFRPPDYADIEESLYKWFVKARAQHVTIDGAVLRAKAQEFATALNYENFQASNGWLSRFKQRYRLSSPRKMSAKREEPTQATVQVLEESSGRVDIVDVSSSTGLLQDANTQAGAGVLDTESSFMPSVLLCFLDRNCAQTQTILPVPSRNASTDARVKLVDKGCNTANL</sequence>
<dbReference type="GO" id="GO:0005634">
    <property type="term" value="C:nucleus"/>
    <property type="evidence" value="ECO:0007669"/>
    <property type="project" value="UniProtKB-SubCell"/>
</dbReference>
<protein>
    <submittedName>
        <fullName evidence="5">Putative tick transposon</fullName>
    </submittedName>
</protein>
<comment type="subcellular location">
    <subcellularLocation>
        <location evidence="1">Nucleus</location>
    </subcellularLocation>
</comment>
<evidence type="ECO:0000256" key="3">
    <source>
        <dbReference type="ARBA" id="ARBA00023242"/>
    </source>
</evidence>
<dbReference type="InterPro" id="IPR007889">
    <property type="entry name" value="HTH_Psq"/>
</dbReference>
<dbReference type="Pfam" id="PF03221">
    <property type="entry name" value="HTH_Tnp_Tc5"/>
    <property type="match status" value="1"/>
</dbReference>
<dbReference type="Gene3D" id="1.10.10.60">
    <property type="entry name" value="Homeodomain-like"/>
    <property type="match status" value="2"/>
</dbReference>
<dbReference type="SMART" id="SM00674">
    <property type="entry name" value="CENPB"/>
    <property type="match status" value="1"/>
</dbReference>
<evidence type="ECO:0000313" key="5">
    <source>
        <dbReference type="EMBL" id="JAP73604.1"/>
    </source>
</evidence>
<dbReference type="AlphaFoldDB" id="A0A131Y284"/>
<evidence type="ECO:0000259" key="4">
    <source>
        <dbReference type="PROSITE" id="PS51253"/>
    </source>
</evidence>
<keyword evidence="2" id="KW-0238">DNA-binding</keyword>
<dbReference type="SUPFAM" id="SSF46689">
    <property type="entry name" value="Homeodomain-like"/>
    <property type="match status" value="2"/>
</dbReference>
<organism evidence="5">
    <name type="scientific">Ixodes ricinus</name>
    <name type="common">Common tick</name>
    <name type="synonym">Acarus ricinus</name>
    <dbReference type="NCBI Taxonomy" id="34613"/>
    <lineage>
        <taxon>Eukaryota</taxon>
        <taxon>Metazoa</taxon>
        <taxon>Ecdysozoa</taxon>
        <taxon>Arthropoda</taxon>
        <taxon>Chelicerata</taxon>
        <taxon>Arachnida</taxon>
        <taxon>Acari</taxon>
        <taxon>Parasitiformes</taxon>
        <taxon>Ixodida</taxon>
        <taxon>Ixodoidea</taxon>
        <taxon>Ixodidae</taxon>
        <taxon>Ixodinae</taxon>
        <taxon>Ixodes</taxon>
    </lineage>
</organism>
<proteinExistence type="evidence at transcript level"/>
<dbReference type="PROSITE" id="PS51253">
    <property type="entry name" value="HTH_CENPB"/>
    <property type="match status" value="1"/>
</dbReference>